<dbReference type="PANTHER" id="PTHR42942">
    <property type="entry name" value="6-O-METHYLGUANINE DNA METHYLTRANSFERASE"/>
    <property type="match status" value="1"/>
</dbReference>
<feature type="compositionally biased region" description="Low complexity" evidence="2">
    <location>
        <begin position="30"/>
        <end position="42"/>
    </location>
</feature>
<evidence type="ECO:0000259" key="3">
    <source>
        <dbReference type="Pfam" id="PF01035"/>
    </source>
</evidence>
<evidence type="ECO:0000313" key="4">
    <source>
        <dbReference type="EMBL" id="UQC74990.1"/>
    </source>
</evidence>
<reference evidence="4" key="1">
    <citation type="journal article" date="2021" name="Mol. Plant Microbe Interact.">
        <title>Complete Genome Sequence of the Plant-Pathogenic Fungus Colletotrichum lupini.</title>
        <authorList>
            <person name="Baroncelli R."/>
            <person name="Pensec F."/>
            <person name="Da Lio D."/>
            <person name="Boufleur T."/>
            <person name="Vicente I."/>
            <person name="Sarrocco S."/>
            <person name="Picot A."/>
            <person name="Baraldi E."/>
            <person name="Sukno S."/>
            <person name="Thon M."/>
            <person name="Le Floch G."/>
        </authorList>
    </citation>
    <scope>NUCLEOTIDE SEQUENCE</scope>
    <source>
        <strain evidence="4">IMI 504893</strain>
    </source>
</reference>
<dbReference type="GO" id="GO:0008168">
    <property type="term" value="F:methyltransferase activity"/>
    <property type="evidence" value="ECO:0007669"/>
    <property type="project" value="UniProtKB-KW"/>
</dbReference>
<sequence length="356" mass="39281">MILIDLGGRVSDAPATYLNLRSACRESDFTSSTTPNQSSPNPHQQSFSTMARTEEAEAFFHAVYTAVQEIPVGKVTTYGHIARLVGTRESFLPSLRPCTLPLSSPGTPFIKFHPSHDSCTIRDIYVENLSDPASRFNNENVPWQRVINAKGTISPRYIHLTAHSYKPSQPSGARNQAEALQAEDVEVSRTAMGEFTVDFSSYGWFPDVLPSEEDPKGHKADGPVFLIVNAKARHEARHRAPKTRLAKVSNTPSSCLSGPSLSNQAAKGSQPGLANTSRDRHQTQPVRLQPITIPSAIILPRAVIMKGWMVHIVWAKSRSGIEKEEWSIVNTLPAEKARTSHQYEKLLPNLSGFRHA</sequence>
<dbReference type="InterPro" id="IPR036217">
    <property type="entry name" value="MethylDNA_cys_MeTrfase_DNAb"/>
</dbReference>
<dbReference type="InterPro" id="IPR052520">
    <property type="entry name" value="ATL_DNA_repair"/>
</dbReference>
<evidence type="ECO:0000313" key="5">
    <source>
        <dbReference type="Proteomes" id="UP000830671"/>
    </source>
</evidence>
<dbReference type="GO" id="GO:0006281">
    <property type="term" value="P:DNA repair"/>
    <property type="evidence" value="ECO:0007669"/>
    <property type="project" value="InterPro"/>
</dbReference>
<name>A0A9Q8WA45_9PEZI</name>
<keyword evidence="4" id="KW-0808">Transferase</keyword>
<dbReference type="AlphaFoldDB" id="A0A9Q8WA45"/>
<evidence type="ECO:0000256" key="2">
    <source>
        <dbReference type="SAM" id="MobiDB-lite"/>
    </source>
</evidence>
<dbReference type="KEGG" id="clup:CLUP02_01643"/>
<dbReference type="PANTHER" id="PTHR42942:SF1">
    <property type="entry name" value="ALKYLTRANSFERASE-LIKE PROTEIN 1"/>
    <property type="match status" value="1"/>
</dbReference>
<keyword evidence="5" id="KW-1185">Reference proteome</keyword>
<keyword evidence="1" id="KW-0227">DNA damage</keyword>
<dbReference type="SUPFAM" id="SSF46767">
    <property type="entry name" value="Methylated DNA-protein cysteine methyltransferase, C-terminal domain"/>
    <property type="match status" value="1"/>
</dbReference>
<protein>
    <submittedName>
        <fullName evidence="4">6-O-methylguanine DNA methyltransferase</fullName>
    </submittedName>
</protein>
<dbReference type="InterPro" id="IPR036388">
    <property type="entry name" value="WH-like_DNA-bd_sf"/>
</dbReference>
<dbReference type="RefSeq" id="XP_049136639.1">
    <property type="nucleotide sequence ID" value="XM_049280682.1"/>
</dbReference>
<feature type="compositionally biased region" description="Basic residues" evidence="2">
    <location>
        <begin position="235"/>
        <end position="245"/>
    </location>
</feature>
<dbReference type="GeneID" id="73335692"/>
<feature type="region of interest" description="Disordered" evidence="2">
    <location>
        <begin position="28"/>
        <end position="50"/>
    </location>
</feature>
<accession>A0A9Q8WA45</accession>
<organism evidence="4 5">
    <name type="scientific">Colletotrichum lupini</name>
    <dbReference type="NCBI Taxonomy" id="145971"/>
    <lineage>
        <taxon>Eukaryota</taxon>
        <taxon>Fungi</taxon>
        <taxon>Dikarya</taxon>
        <taxon>Ascomycota</taxon>
        <taxon>Pezizomycotina</taxon>
        <taxon>Sordariomycetes</taxon>
        <taxon>Hypocreomycetidae</taxon>
        <taxon>Glomerellales</taxon>
        <taxon>Glomerellaceae</taxon>
        <taxon>Colletotrichum</taxon>
        <taxon>Colletotrichum acutatum species complex</taxon>
    </lineage>
</organism>
<evidence type="ECO:0000256" key="1">
    <source>
        <dbReference type="ARBA" id="ARBA00022763"/>
    </source>
</evidence>
<feature type="domain" description="Methylated-DNA-[protein]-cysteine S-methyltransferase DNA binding" evidence="3">
    <location>
        <begin position="59"/>
        <end position="89"/>
    </location>
</feature>
<dbReference type="GO" id="GO:0032259">
    <property type="term" value="P:methylation"/>
    <property type="evidence" value="ECO:0007669"/>
    <property type="project" value="UniProtKB-KW"/>
</dbReference>
<feature type="region of interest" description="Disordered" evidence="2">
    <location>
        <begin position="235"/>
        <end position="287"/>
    </location>
</feature>
<feature type="compositionally biased region" description="Polar residues" evidence="2">
    <location>
        <begin position="248"/>
        <end position="276"/>
    </location>
</feature>
<dbReference type="EMBL" id="CP019471">
    <property type="protein sequence ID" value="UQC74990.1"/>
    <property type="molecule type" value="Genomic_DNA"/>
</dbReference>
<dbReference type="Gene3D" id="1.10.10.10">
    <property type="entry name" value="Winged helix-like DNA-binding domain superfamily/Winged helix DNA-binding domain"/>
    <property type="match status" value="1"/>
</dbReference>
<gene>
    <name evidence="4" type="ORF">CLUP02_01643</name>
</gene>
<proteinExistence type="predicted"/>
<keyword evidence="4" id="KW-0489">Methyltransferase</keyword>
<dbReference type="Pfam" id="PF01035">
    <property type="entry name" value="DNA_binding_1"/>
    <property type="match status" value="1"/>
</dbReference>
<dbReference type="InterPro" id="IPR014048">
    <property type="entry name" value="MethylDNA_cys_MeTrfase_DNA-bd"/>
</dbReference>
<dbReference type="Proteomes" id="UP000830671">
    <property type="component" value="Chromosome 1"/>
</dbReference>